<organism evidence="2 3">
    <name type="scientific">Trifolium medium</name>
    <dbReference type="NCBI Taxonomy" id="97028"/>
    <lineage>
        <taxon>Eukaryota</taxon>
        <taxon>Viridiplantae</taxon>
        <taxon>Streptophyta</taxon>
        <taxon>Embryophyta</taxon>
        <taxon>Tracheophyta</taxon>
        <taxon>Spermatophyta</taxon>
        <taxon>Magnoliopsida</taxon>
        <taxon>eudicotyledons</taxon>
        <taxon>Gunneridae</taxon>
        <taxon>Pentapetalae</taxon>
        <taxon>rosids</taxon>
        <taxon>fabids</taxon>
        <taxon>Fabales</taxon>
        <taxon>Fabaceae</taxon>
        <taxon>Papilionoideae</taxon>
        <taxon>50 kb inversion clade</taxon>
        <taxon>NPAAA clade</taxon>
        <taxon>Hologalegina</taxon>
        <taxon>IRL clade</taxon>
        <taxon>Trifolieae</taxon>
        <taxon>Trifolium</taxon>
    </lineage>
</organism>
<keyword evidence="2" id="KW-0808">Transferase</keyword>
<proteinExistence type="predicted"/>
<keyword evidence="3" id="KW-1185">Reference proteome</keyword>
<evidence type="ECO:0000313" key="2">
    <source>
        <dbReference type="EMBL" id="MCI09895.1"/>
    </source>
</evidence>
<dbReference type="EMBL" id="LXQA010074261">
    <property type="protein sequence ID" value="MCI09895.1"/>
    <property type="molecule type" value="Genomic_DNA"/>
</dbReference>
<dbReference type="GO" id="GO:0016301">
    <property type="term" value="F:kinase activity"/>
    <property type="evidence" value="ECO:0007669"/>
    <property type="project" value="UniProtKB-KW"/>
</dbReference>
<dbReference type="Pfam" id="PF13966">
    <property type="entry name" value="zf-RVT"/>
    <property type="match status" value="1"/>
</dbReference>
<dbReference type="InterPro" id="IPR026960">
    <property type="entry name" value="RVT-Znf"/>
</dbReference>
<sequence length="142" mass="16629">MIVQEDGIKKINWRWRRRLFQWEKEMVEVCSGLALGVRRAESEGDCWKWREESFTVKEAYQLLIEGEEEDEECDWARDVWNQLVPSNMSTLVWRLFHKRLPTKENLMNRGISINSAVLCAGGCGSPETENHLFFNCPTFGSI</sequence>
<name>A0A392PG82_9FABA</name>
<evidence type="ECO:0000313" key="3">
    <source>
        <dbReference type="Proteomes" id="UP000265520"/>
    </source>
</evidence>
<feature type="domain" description="Reverse transcriptase zinc-binding" evidence="1">
    <location>
        <begin position="54"/>
        <end position="138"/>
    </location>
</feature>
<comment type="caution">
    <text evidence="2">The sequence shown here is derived from an EMBL/GenBank/DDBJ whole genome shotgun (WGS) entry which is preliminary data.</text>
</comment>
<accession>A0A392PG82</accession>
<protein>
    <submittedName>
        <fullName evidence="2">Receptor-like kinase</fullName>
    </submittedName>
</protein>
<keyword evidence="2" id="KW-0675">Receptor</keyword>
<dbReference type="AlphaFoldDB" id="A0A392PG82"/>
<evidence type="ECO:0000259" key="1">
    <source>
        <dbReference type="Pfam" id="PF13966"/>
    </source>
</evidence>
<keyword evidence="2" id="KW-0418">Kinase</keyword>
<reference evidence="2 3" key="1">
    <citation type="journal article" date="2018" name="Front. Plant Sci.">
        <title>Red Clover (Trifolium pratense) and Zigzag Clover (T. medium) - A Picture of Genomic Similarities and Differences.</title>
        <authorList>
            <person name="Dluhosova J."/>
            <person name="Istvanek J."/>
            <person name="Nedelnik J."/>
            <person name="Repkova J."/>
        </authorList>
    </citation>
    <scope>NUCLEOTIDE SEQUENCE [LARGE SCALE GENOMIC DNA]</scope>
    <source>
        <strain evidence="3">cv. 10/8</strain>
        <tissue evidence="2">Leaf</tissue>
    </source>
</reference>
<dbReference type="Proteomes" id="UP000265520">
    <property type="component" value="Unassembled WGS sequence"/>
</dbReference>